<keyword evidence="3" id="KW-0813">Transport</keyword>
<feature type="domain" description="Leucine-binding protein" evidence="5">
    <location>
        <begin position="31"/>
        <end position="359"/>
    </location>
</feature>
<evidence type="ECO:0000313" key="6">
    <source>
        <dbReference type="EMBL" id="MFC5509435.1"/>
    </source>
</evidence>
<sequence length="396" mass="42586">MNHIRKYWIALMAALALGAGAPTEGRAQAPLQVTVVLPLTGNGAFLGQGQQRTLQALQAKVNQEGGIGGVPLEFVFRDDQTSPQVAVQLTNAAIAQRPAVLLGSSLVAMCNAMSPLVKNGPFTYCMSPAIQPAAGGFMYSSGTSTHELLAANFRYFRSRGWDRVALISSTDATGQDFQNGVAAALKLPENAGFRIVENARFNQTDVSVSAQMERIRAADPQVLITWTTGGPIATVFKGIVQAGLTIPVVTTNGNQIFEQMDQYAEFLPKELYIATMLFPPHGDTPSYQPEVEAAQKRFYAAMDAAKIGIDSRAALAWDPANLLVEALRKLGPTATAAQVKAYMEGLKGWAGINGVYDFEKSPARGLDLSNAVVTRWDPTIRRWRVMSRPGGEALAR</sequence>
<dbReference type="RefSeq" id="WP_377818159.1">
    <property type="nucleotide sequence ID" value="NZ_JBHSLU010000164.1"/>
</dbReference>
<organism evidence="6 7">
    <name type="scientific">Bosea massiliensis</name>
    <dbReference type="NCBI Taxonomy" id="151419"/>
    <lineage>
        <taxon>Bacteria</taxon>
        <taxon>Pseudomonadati</taxon>
        <taxon>Pseudomonadota</taxon>
        <taxon>Alphaproteobacteria</taxon>
        <taxon>Hyphomicrobiales</taxon>
        <taxon>Boseaceae</taxon>
        <taxon>Bosea</taxon>
    </lineage>
</organism>
<reference evidence="7" key="1">
    <citation type="journal article" date="2019" name="Int. J. Syst. Evol. Microbiol.">
        <title>The Global Catalogue of Microorganisms (GCM) 10K type strain sequencing project: providing services to taxonomists for standard genome sequencing and annotation.</title>
        <authorList>
            <consortium name="The Broad Institute Genomics Platform"/>
            <consortium name="The Broad Institute Genome Sequencing Center for Infectious Disease"/>
            <person name="Wu L."/>
            <person name="Ma J."/>
        </authorList>
    </citation>
    <scope>NUCLEOTIDE SEQUENCE [LARGE SCALE GENOMIC DNA]</scope>
    <source>
        <strain evidence="7">CCUG 43117</strain>
    </source>
</reference>
<gene>
    <name evidence="6" type="ORF">ACFPN9_29920</name>
</gene>
<dbReference type="PANTHER" id="PTHR30483">
    <property type="entry name" value="LEUCINE-SPECIFIC-BINDING PROTEIN"/>
    <property type="match status" value="1"/>
</dbReference>
<accession>A0ABW0P9W2</accession>
<keyword evidence="7" id="KW-1185">Reference proteome</keyword>
<evidence type="ECO:0000256" key="3">
    <source>
        <dbReference type="ARBA" id="ARBA00022970"/>
    </source>
</evidence>
<dbReference type="Gene3D" id="3.40.50.2300">
    <property type="match status" value="2"/>
</dbReference>
<dbReference type="Proteomes" id="UP001596060">
    <property type="component" value="Unassembled WGS sequence"/>
</dbReference>
<name>A0ABW0P9W2_9HYPH</name>
<dbReference type="SUPFAM" id="SSF53822">
    <property type="entry name" value="Periplasmic binding protein-like I"/>
    <property type="match status" value="1"/>
</dbReference>
<dbReference type="InterPro" id="IPR028082">
    <property type="entry name" value="Peripla_BP_I"/>
</dbReference>
<evidence type="ECO:0000256" key="4">
    <source>
        <dbReference type="SAM" id="SignalP"/>
    </source>
</evidence>
<evidence type="ECO:0000259" key="5">
    <source>
        <dbReference type="Pfam" id="PF13458"/>
    </source>
</evidence>
<keyword evidence="2 4" id="KW-0732">Signal</keyword>
<evidence type="ECO:0000256" key="1">
    <source>
        <dbReference type="ARBA" id="ARBA00010062"/>
    </source>
</evidence>
<dbReference type="PANTHER" id="PTHR30483:SF6">
    <property type="entry name" value="PERIPLASMIC BINDING PROTEIN OF ABC TRANSPORTER FOR NATURAL AMINO ACIDS"/>
    <property type="match status" value="1"/>
</dbReference>
<dbReference type="InterPro" id="IPR028081">
    <property type="entry name" value="Leu-bd"/>
</dbReference>
<dbReference type="InterPro" id="IPR051010">
    <property type="entry name" value="BCAA_transport"/>
</dbReference>
<dbReference type="Pfam" id="PF13458">
    <property type="entry name" value="Peripla_BP_6"/>
    <property type="match status" value="1"/>
</dbReference>
<feature type="signal peptide" evidence="4">
    <location>
        <begin position="1"/>
        <end position="21"/>
    </location>
</feature>
<evidence type="ECO:0000313" key="7">
    <source>
        <dbReference type="Proteomes" id="UP001596060"/>
    </source>
</evidence>
<proteinExistence type="inferred from homology"/>
<comment type="similarity">
    <text evidence="1">Belongs to the leucine-binding protein family.</text>
</comment>
<evidence type="ECO:0000256" key="2">
    <source>
        <dbReference type="ARBA" id="ARBA00022729"/>
    </source>
</evidence>
<keyword evidence="3" id="KW-0029">Amino-acid transport</keyword>
<comment type="caution">
    <text evidence="6">The sequence shown here is derived from an EMBL/GenBank/DDBJ whole genome shotgun (WGS) entry which is preliminary data.</text>
</comment>
<feature type="chain" id="PRO_5046478377" evidence="4">
    <location>
        <begin position="22"/>
        <end position="396"/>
    </location>
</feature>
<dbReference type="EMBL" id="JBHSLU010000164">
    <property type="protein sequence ID" value="MFC5509435.1"/>
    <property type="molecule type" value="Genomic_DNA"/>
</dbReference>
<protein>
    <submittedName>
        <fullName evidence="6">ABC transporter substrate-binding protein</fullName>
    </submittedName>
</protein>